<keyword evidence="4 9" id="KW-0547">Nucleotide-binding</keyword>
<evidence type="ECO:0000256" key="7">
    <source>
        <dbReference type="ARBA" id="ARBA00023146"/>
    </source>
</evidence>
<dbReference type="FunFam" id="2.20.28.20:FF:000001">
    <property type="entry name" value="Methionine--tRNA ligase"/>
    <property type="match status" value="1"/>
</dbReference>
<evidence type="ECO:0000256" key="3">
    <source>
        <dbReference type="ARBA" id="ARBA00022598"/>
    </source>
</evidence>
<dbReference type="PROSITE" id="PS00178">
    <property type="entry name" value="AA_TRNA_LIGASE_I"/>
    <property type="match status" value="1"/>
</dbReference>
<dbReference type="Pfam" id="PF19303">
    <property type="entry name" value="Anticodon_3"/>
    <property type="match status" value="1"/>
</dbReference>
<dbReference type="InterPro" id="IPR001412">
    <property type="entry name" value="aa-tRNA-synth_I_CS"/>
</dbReference>
<feature type="binding site" evidence="9">
    <location>
        <position position="158"/>
    </location>
    <ligand>
        <name>Zn(2+)</name>
        <dbReference type="ChEBI" id="CHEBI:29105"/>
    </ligand>
</feature>
<dbReference type="InterPro" id="IPR015413">
    <property type="entry name" value="Methionyl/Leucyl_tRNA_Synth"/>
</dbReference>
<gene>
    <name evidence="9" type="primary">metG</name>
    <name evidence="12" type="ORF">DRJ31_03795</name>
</gene>
<keyword evidence="9" id="KW-0862">Zinc</keyword>
<keyword evidence="3 9" id="KW-0436">Ligase</keyword>
<feature type="short sequence motif" description="'HIGH' region" evidence="9">
    <location>
        <begin position="13"/>
        <end position="23"/>
    </location>
</feature>
<reference evidence="12 13" key="1">
    <citation type="submission" date="2018-06" db="EMBL/GenBank/DDBJ databases">
        <title>Extensive metabolic versatility and redundancy in microbially diverse, dynamic hydrothermal sediments.</title>
        <authorList>
            <person name="Dombrowski N."/>
            <person name="Teske A."/>
            <person name="Baker B.J."/>
        </authorList>
    </citation>
    <scope>NUCLEOTIDE SEQUENCE [LARGE SCALE GENOMIC DNA]</scope>
    <source>
        <strain evidence="12">B66_G16</strain>
    </source>
</reference>
<dbReference type="SUPFAM" id="SSF52374">
    <property type="entry name" value="Nucleotidylyl transferase"/>
    <property type="match status" value="1"/>
</dbReference>
<dbReference type="Gene3D" id="2.20.28.20">
    <property type="entry name" value="Methionyl-tRNA synthetase, Zn-domain"/>
    <property type="match status" value="1"/>
</dbReference>
<dbReference type="HAMAP" id="MF_00098">
    <property type="entry name" value="Met_tRNA_synth_type1"/>
    <property type="match status" value="1"/>
</dbReference>
<dbReference type="NCBIfam" id="TIGR00398">
    <property type="entry name" value="metG"/>
    <property type="match status" value="1"/>
</dbReference>
<dbReference type="PRINTS" id="PR01041">
    <property type="entry name" value="TRNASYNTHMET"/>
</dbReference>
<evidence type="ECO:0000256" key="5">
    <source>
        <dbReference type="ARBA" id="ARBA00022840"/>
    </source>
</evidence>
<sequence length="560" mass="64727">MESEKVLITAALPYSNDRLHLGHLRSTYIPADIYYRYLKKKGVKAIYICATDEHGTPIAVKAEREGVSPKQIADYYHKLIREDLEGVECSFSFFSRTTDPLHYQVTQSFFLKLLQSGYIYEQEIEQLKCPKCNRFLPDRYVEGTCPHCGYEGARGDACESCGRYLRPTELINPHCTICGSKPILVKSKHWFFKLSAFQDRLREWLTNNKSLPDNVKNYALKWIEEGLRDWDITRDMSWGVPIPQAEPNKVIYVWFDAPIGYISSTMRWAIENNSPDSWKDYWLRGSDAKVIHFIGKDIIYHHALFWVAMLMAHGDFHLPHSIIAGEYLTLEGRKMSKSRGWYIGIADYLKLMDPDPLRYYLISAAPLDKDADFSWEDFIRRYNDELVDTLSNFIHRTLTLIERSFNSTVPDPSEFSNIDEEVLNKVKQLTALYDSALSSYRFRDALNLVMEIAHLGNKYLNENAPWSLLKTDQERAATVLYVCVQMIKTIASLIQPFMPSTSERIWKLLGLEGSPEEELLVDACKPIPPGRKIGQVSPIFKRISSERAKELKQMLLQHKS</sequence>
<evidence type="ECO:0000256" key="4">
    <source>
        <dbReference type="ARBA" id="ARBA00022741"/>
    </source>
</evidence>
<evidence type="ECO:0000259" key="11">
    <source>
        <dbReference type="Pfam" id="PF19303"/>
    </source>
</evidence>
<dbReference type="InterPro" id="IPR009080">
    <property type="entry name" value="tRNAsynth_Ia_anticodon-bd"/>
</dbReference>
<evidence type="ECO:0000259" key="10">
    <source>
        <dbReference type="Pfam" id="PF09334"/>
    </source>
</evidence>
<keyword evidence="2 9" id="KW-0963">Cytoplasm</keyword>
<dbReference type="InterPro" id="IPR029038">
    <property type="entry name" value="MetRS_Zn"/>
</dbReference>
<dbReference type="GO" id="GO:0005829">
    <property type="term" value="C:cytosol"/>
    <property type="evidence" value="ECO:0007669"/>
    <property type="project" value="TreeGrafter"/>
</dbReference>
<dbReference type="InterPro" id="IPR041872">
    <property type="entry name" value="Anticodon_Met"/>
</dbReference>
<dbReference type="NCBIfam" id="NF001100">
    <property type="entry name" value="PRK00133.1"/>
    <property type="match status" value="1"/>
</dbReference>
<feature type="binding site" evidence="9">
    <location>
        <position position="161"/>
    </location>
    <ligand>
        <name>Zn(2+)</name>
        <dbReference type="ChEBI" id="CHEBI:29105"/>
    </ligand>
</feature>
<feature type="short sequence motif" description="'KMSKS' region" evidence="9">
    <location>
        <begin position="334"/>
        <end position="338"/>
    </location>
</feature>
<dbReference type="SUPFAM" id="SSF47323">
    <property type="entry name" value="Anticodon-binding domain of a subclass of class I aminoacyl-tRNA synthetases"/>
    <property type="match status" value="1"/>
</dbReference>
<evidence type="ECO:0000256" key="9">
    <source>
        <dbReference type="HAMAP-Rule" id="MF_00098"/>
    </source>
</evidence>
<dbReference type="GO" id="GO:0004825">
    <property type="term" value="F:methionine-tRNA ligase activity"/>
    <property type="evidence" value="ECO:0007669"/>
    <property type="project" value="UniProtKB-UniRule"/>
</dbReference>
<protein>
    <recommendedName>
        <fullName evidence="9">Methionine--tRNA ligase</fullName>
        <ecNumber evidence="9">6.1.1.10</ecNumber>
    </recommendedName>
    <alternativeName>
        <fullName evidence="9">Methionyl-tRNA synthetase</fullName>
        <shortName evidence="9">MetRS</shortName>
    </alternativeName>
</protein>
<comment type="similarity">
    <text evidence="9">Belongs to the class-I aminoacyl-tRNA synthetase family. MetG type 1 subfamily.</text>
</comment>
<comment type="catalytic activity">
    <reaction evidence="8 9">
        <text>tRNA(Met) + L-methionine + ATP = L-methionyl-tRNA(Met) + AMP + diphosphate</text>
        <dbReference type="Rhea" id="RHEA:13481"/>
        <dbReference type="Rhea" id="RHEA-COMP:9667"/>
        <dbReference type="Rhea" id="RHEA-COMP:9698"/>
        <dbReference type="ChEBI" id="CHEBI:30616"/>
        <dbReference type="ChEBI" id="CHEBI:33019"/>
        <dbReference type="ChEBI" id="CHEBI:57844"/>
        <dbReference type="ChEBI" id="CHEBI:78442"/>
        <dbReference type="ChEBI" id="CHEBI:78530"/>
        <dbReference type="ChEBI" id="CHEBI:456215"/>
        <dbReference type="EC" id="6.1.1.10"/>
    </reaction>
</comment>
<dbReference type="InterPro" id="IPR023458">
    <property type="entry name" value="Met-tRNA_ligase_1"/>
</dbReference>
<evidence type="ECO:0000256" key="8">
    <source>
        <dbReference type="ARBA" id="ARBA00047364"/>
    </source>
</evidence>
<dbReference type="EMBL" id="QMQV01000024">
    <property type="protein sequence ID" value="RLE49733.1"/>
    <property type="molecule type" value="Genomic_DNA"/>
</dbReference>
<evidence type="ECO:0000256" key="2">
    <source>
        <dbReference type="ARBA" id="ARBA00022490"/>
    </source>
</evidence>
<dbReference type="EC" id="6.1.1.10" evidence="9"/>
<evidence type="ECO:0000256" key="1">
    <source>
        <dbReference type="ARBA" id="ARBA00004496"/>
    </source>
</evidence>
<keyword evidence="6 9" id="KW-0648">Protein biosynthesis</keyword>
<dbReference type="GO" id="GO:0046872">
    <property type="term" value="F:metal ion binding"/>
    <property type="evidence" value="ECO:0007669"/>
    <property type="project" value="UniProtKB-KW"/>
</dbReference>
<accession>A0A497EQW3</accession>
<dbReference type="Pfam" id="PF09334">
    <property type="entry name" value="tRNA-synt_1g"/>
    <property type="match status" value="1"/>
</dbReference>
<dbReference type="PANTHER" id="PTHR45765:SF1">
    <property type="entry name" value="METHIONINE--TRNA LIGASE, CYTOPLASMIC"/>
    <property type="match status" value="1"/>
</dbReference>
<evidence type="ECO:0000256" key="6">
    <source>
        <dbReference type="ARBA" id="ARBA00022917"/>
    </source>
</evidence>
<organism evidence="12 13">
    <name type="scientific">Thermoproteota archaeon</name>
    <dbReference type="NCBI Taxonomy" id="2056631"/>
    <lineage>
        <taxon>Archaea</taxon>
        <taxon>Thermoproteota</taxon>
    </lineage>
</organism>
<feature type="binding site" evidence="9">
    <location>
        <position position="148"/>
    </location>
    <ligand>
        <name>Zn(2+)</name>
        <dbReference type="ChEBI" id="CHEBI:29105"/>
    </ligand>
</feature>
<dbReference type="GO" id="GO:0017101">
    <property type="term" value="C:aminoacyl-tRNA synthetase multienzyme complex"/>
    <property type="evidence" value="ECO:0007669"/>
    <property type="project" value="TreeGrafter"/>
</dbReference>
<comment type="function">
    <text evidence="9">Is required not only for elongation of protein synthesis but also for the initiation of all mRNA translation through initiator tRNA(fMet) aminoacylation.</text>
</comment>
<dbReference type="GO" id="GO:0006431">
    <property type="term" value="P:methionyl-tRNA aminoacylation"/>
    <property type="evidence" value="ECO:0007669"/>
    <property type="project" value="UniProtKB-UniRule"/>
</dbReference>
<name>A0A497EQW3_9CREN</name>
<dbReference type="CDD" id="cd00814">
    <property type="entry name" value="MetRS_core"/>
    <property type="match status" value="1"/>
</dbReference>
<proteinExistence type="inferred from homology"/>
<dbReference type="InterPro" id="IPR014729">
    <property type="entry name" value="Rossmann-like_a/b/a_fold"/>
</dbReference>
<keyword evidence="5 9" id="KW-0067">ATP-binding</keyword>
<keyword evidence="9" id="KW-0479">Metal-binding</keyword>
<dbReference type="InterPro" id="IPR033911">
    <property type="entry name" value="MetRS_core"/>
</dbReference>
<feature type="domain" description="Methionyl/Leucyl tRNA synthetase" evidence="10">
    <location>
        <begin position="6"/>
        <end position="398"/>
    </location>
</feature>
<keyword evidence="7 9" id="KW-0030">Aminoacyl-tRNA synthetase</keyword>
<comment type="caution">
    <text evidence="12">The sequence shown here is derived from an EMBL/GenBank/DDBJ whole genome shotgun (WGS) entry which is preliminary data.</text>
</comment>
<evidence type="ECO:0000313" key="13">
    <source>
        <dbReference type="Proteomes" id="UP000278475"/>
    </source>
</evidence>
<evidence type="ECO:0000313" key="12">
    <source>
        <dbReference type="EMBL" id="RLE49733.1"/>
    </source>
</evidence>
<dbReference type="SUPFAM" id="SSF57770">
    <property type="entry name" value="Methionyl-tRNA synthetase (MetRS), Zn-domain"/>
    <property type="match status" value="1"/>
</dbReference>
<dbReference type="CDD" id="cd07957">
    <property type="entry name" value="Anticodon_Ia_Met"/>
    <property type="match status" value="1"/>
</dbReference>
<dbReference type="Gene3D" id="1.10.730.10">
    <property type="entry name" value="Isoleucyl-tRNA Synthetase, Domain 1"/>
    <property type="match status" value="1"/>
</dbReference>
<comment type="cofactor">
    <cofactor evidence="9">
        <name>Zn(2+)</name>
        <dbReference type="ChEBI" id="CHEBI:29105"/>
    </cofactor>
    <text evidence="9">Binds 1 zinc ion per subunit.</text>
</comment>
<dbReference type="GO" id="GO:0005524">
    <property type="term" value="F:ATP binding"/>
    <property type="evidence" value="ECO:0007669"/>
    <property type="project" value="UniProtKB-UniRule"/>
</dbReference>
<feature type="binding site" evidence="9">
    <location>
        <position position="337"/>
    </location>
    <ligand>
        <name>ATP</name>
        <dbReference type="ChEBI" id="CHEBI:30616"/>
    </ligand>
</feature>
<dbReference type="AlphaFoldDB" id="A0A497EQW3"/>
<dbReference type="PANTHER" id="PTHR45765">
    <property type="entry name" value="METHIONINE--TRNA LIGASE"/>
    <property type="match status" value="1"/>
</dbReference>
<dbReference type="Proteomes" id="UP000278475">
    <property type="component" value="Unassembled WGS sequence"/>
</dbReference>
<dbReference type="Gene3D" id="3.40.50.620">
    <property type="entry name" value="HUPs"/>
    <property type="match status" value="1"/>
</dbReference>
<feature type="binding site" evidence="9">
    <location>
        <position position="145"/>
    </location>
    <ligand>
        <name>Zn(2+)</name>
        <dbReference type="ChEBI" id="CHEBI:29105"/>
    </ligand>
</feature>
<dbReference type="InterPro" id="IPR014758">
    <property type="entry name" value="Met-tRNA_synth"/>
</dbReference>
<comment type="subcellular location">
    <subcellularLocation>
        <location evidence="1 9">Cytoplasm</location>
    </subcellularLocation>
</comment>
<feature type="domain" description="Methionyl-tRNA synthetase anticodon-binding" evidence="11">
    <location>
        <begin position="409"/>
        <end position="553"/>
    </location>
</feature>